<evidence type="ECO:0000313" key="2">
    <source>
        <dbReference type="Proteomes" id="UP001176961"/>
    </source>
</evidence>
<gene>
    <name evidence="1" type="ORF">CYNAS_LOCUS17918</name>
</gene>
<evidence type="ECO:0000313" key="1">
    <source>
        <dbReference type="EMBL" id="CAJ0605935.1"/>
    </source>
</evidence>
<dbReference type="Proteomes" id="UP001176961">
    <property type="component" value="Unassembled WGS sequence"/>
</dbReference>
<keyword evidence="2" id="KW-1185">Reference proteome</keyword>
<dbReference type="AlphaFoldDB" id="A0AA36H890"/>
<proteinExistence type="predicted"/>
<dbReference type="EMBL" id="CATQJL010000316">
    <property type="protein sequence ID" value="CAJ0605935.1"/>
    <property type="molecule type" value="Genomic_DNA"/>
</dbReference>
<accession>A0AA36H890</accession>
<organism evidence="1 2">
    <name type="scientific">Cylicocyclus nassatus</name>
    <name type="common">Nematode worm</name>
    <dbReference type="NCBI Taxonomy" id="53992"/>
    <lineage>
        <taxon>Eukaryota</taxon>
        <taxon>Metazoa</taxon>
        <taxon>Ecdysozoa</taxon>
        <taxon>Nematoda</taxon>
        <taxon>Chromadorea</taxon>
        <taxon>Rhabditida</taxon>
        <taxon>Rhabditina</taxon>
        <taxon>Rhabditomorpha</taxon>
        <taxon>Strongyloidea</taxon>
        <taxon>Strongylidae</taxon>
        <taxon>Cylicocyclus</taxon>
    </lineage>
</organism>
<comment type="caution">
    <text evidence="1">The sequence shown here is derived from an EMBL/GenBank/DDBJ whole genome shotgun (WGS) entry which is preliminary data.</text>
</comment>
<feature type="non-terminal residue" evidence="1">
    <location>
        <position position="1"/>
    </location>
</feature>
<reference evidence="1" key="1">
    <citation type="submission" date="2023-07" db="EMBL/GenBank/DDBJ databases">
        <authorList>
            <consortium name="CYATHOMIX"/>
        </authorList>
    </citation>
    <scope>NUCLEOTIDE SEQUENCE</scope>
    <source>
        <strain evidence="1">N/A</strain>
    </source>
</reference>
<protein>
    <submittedName>
        <fullName evidence="1">Uncharacterized protein</fullName>
    </submittedName>
</protein>
<sequence length="56" mass="5989">PIRSSVLTISCERICFDIALLTDVIATLCIAVIGCGLSTVECGIQKYKTKLCDLLA</sequence>
<name>A0AA36H890_CYLNA</name>